<dbReference type="AlphaFoldDB" id="A0A7V8FVS4"/>
<dbReference type="PROSITE" id="PS51318">
    <property type="entry name" value="TAT"/>
    <property type="match status" value="1"/>
</dbReference>
<name>A0A7V8FVS4_9BURK</name>
<evidence type="ECO:0000313" key="6">
    <source>
        <dbReference type="Proteomes" id="UP000462435"/>
    </source>
</evidence>
<comment type="similarity">
    <text evidence="1">Belongs to the bacterial solute-binding protein 5 family.</text>
</comment>
<protein>
    <submittedName>
        <fullName evidence="5">Periplasmic dipeptide transport protein</fullName>
    </submittedName>
</protein>
<dbReference type="Gene3D" id="3.10.105.10">
    <property type="entry name" value="Dipeptide-binding Protein, Domain 3"/>
    <property type="match status" value="1"/>
</dbReference>
<proteinExistence type="inferred from homology"/>
<feature type="signal peptide" evidence="3">
    <location>
        <begin position="1"/>
        <end position="27"/>
    </location>
</feature>
<dbReference type="PANTHER" id="PTHR30290">
    <property type="entry name" value="PERIPLASMIC BINDING COMPONENT OF ABC TRANSPORTER"/>
    <property type="match status" value="1"/>
</dbReference>
<reference evidence="6" key="1">
    <citation type="journal article" date="2020" name="MBio">
        <title>Horizontal gene transfer to a defensive symbiont with a reduced genome amongst a multipartite beetle microbiome.</title>
        <authorList>
            <person name="Waterworth S.C."/>
            <person name="Florez L.V."/>
            <person name="Rees E.R."/>
            <person name="Hertweck C."/>
            <person name="Kaltenpoth M."/>
            <person name="Kwan J.C."/>
        </authorList>
    </citation>
    <scope>NUCLEOTIDE SEQUENCE [LARGE SCALE GENOMIC DNA]</scope>
</reference>
<dbReference type="InterPro" id="IPR000914">
    <property type="entry name" value="SBP_5_dom"/>
</dbReference>
<dbReference type="GO" id="GO:0015833">
    <property type="term" value="P:peptide transport"/>
    <property type="evidence" value="ECO:0007669"/>
    <property type="project" value="TreeGrafter"/>
</dbReference>
<dbReference type="GO" id="GO:0043190">
    <property type="term" value="C:ATP-binding cassette (ABC) transporter complex"/>
    <property type="evidence" value="ECO:0007669"/>
    <property type="project" value="InterPro"/>
</dbReference>
<keyword evidence="2 3" id="KW-0732">Signal</keyword>
<organism evidence="5 6">
    <name type="scientific">Herbaspirillum frisingense</name>
    <dbReference type="NCBI Taxonomy" id="92645"/>
    <lineage>
        <taxon>Bacteria</taxon>
        <taxon>Pseudomonadati</taxon>
        <taxon>Pseudomonadota</taxon>
        <taxon>Betaproteobacteria</taxon>
        <taxon>Burkholderiales</taxon>
        <taxon>Oxalobacteraceae</taxon>
        <taxon>Herbaspirillum</taxon>
    </lineage>
</organism>
<dbReference type="InterPro" id="IPR006311">
    <property type="entry name" value="TAT_signal"/>
</dbReference>
<dbReference type="InterPro" id="IPR039424">
    <property type="entry name" value="SBP_5"/>
</dbReference>
<gene>
    <name evidence="5" type="primary">dppA_3</name>
    <name evidence="5" type="ORF">GAK35_02587</name>
</gene>
<dbReference type="Proteomes" id="UP000462435">
    <property type="component" value="Unassembled WGS sequence"/>
</dbReference>
<evidence type="ECO:0000256" key="1">
    <source>
        <dbReference type="ARBA" id="ARBA00005695"/>
    </source>
</evidence>
<dbReference type="InterPro" id="IPR030678">
    <property type="entry name" value="Peptide/Ni-bd"/>
</dbReference>
<feature type="domain" description="Solute-binding protein family 5" evidence="4">
    <location>
        <begin position="76"/>
        <end position="433"/>
    </location>
</feature>
<evidence type="ECO:0000256" key="3">
    <source>
        <dbReference type="SAM" id="SignalP"/>
    </source>
</evidence>
<dbReference type="Gene3D" id="3.40.190.10">
    <property type="entry name" value="Periplasmic binding protein-like II"/>
    <property type="match status" value="1"/>
</dbReference>
<evidence type="ECO:0000259" key="4">
    <source>
        <dbReference type="Pfam" id="PF00496"/>
    </source>
</evidence>
<dbReference type="GO" id="GO:0030288">
    <property type="term" value="C:outer membrane-bounded periplasmic space"/>
    <property type="evidence" value="ECO:0007669"/>
    <property type="project" value="UniProtKB-ARBA"/>
</dbReference>
<comment type="caution">
    <text evidence="5">The sequence shown here is derived from an EMBL/GenBank/DDBJ whole genome shotgun (WGS) entry which is preliminary data.</text>
</comment>
<evidence type="ECO:0000256" key="2">
    <source>
        <dbReference type="ARBA" id="ARBA00022729"/>
    </source>
</evidence>
<dbReference type="SUPFAM" id="SSF53850">
    <property type="entry name" value="Periplasmic binding protein-like II"/>
    <property type="match status" value="1"/>
</dbReference>
<dbReference type="PIRSF" id="PIRSF002741">
    <property type="entry name" value="MppA"/>
    <property type="match status" value="1"/>
</dbReference>
<sequence>MIFTRRDFFKMMAAGAGAATIPGLAAAADKSSSSILYANVVPEPAGWVAGLNISNPAVIVSVNIFDGLVAFDESYKPVPQLAASWEESADHKTITFHLQKGVTWHDGKPFTSADVAYSLLEVTKKLHPRGNATFGSLDAVDTPDAHTAVLRFSQPAPAVWAALGGFETQILPKHIYEGSAPLTNPINSKPIGNGPYLFKEWVRGSHVILERNPNYWDKKNQPHLERIVFRIIPDAGARLAALESGEILFAPTDAVPLPDLVRLQKDPRFVVTGQPFAGLAPIGFFDFNLRRKTFQDVRVRQAFAHAINRDLLAKTVWYGLAKPATGPIASHQKQYYKADTQQYEFNPAKAEQLLDAAGLKRGADGVRLRINNLPLPFGNQYVLTAEFIRAQLKRIGVELTIIPTDVPTFNRRAYQEYDFDTTTNWYSAFSDPQLGVIRRYWSEAIKPGTVSSNSTGYSTAEMDAVVKGIRFETDTAKRRTFIDQLQVIAQRDVPSINLLELQLYSIWSSRLQGLSKSPFGAYDSLASATVKS</sequence>
<accession>A0A7V8FVS4</accession>
<evidence type="ECO:0000313" key="5">
    <source>
        <dbReference type="EMBL" id="KAF1042671.1"/>
    </source>
</evidence>
<dbReference type="EMBL" id="WNDX01000077">
    <property type="protein sequence ID" value="KAF1042671.1"/>
    <property type="molecule type" value="Genomic_DNA"/>
</dbReference>
<dbReference type="CDD" id="cd08517">
    <property type="entry name" value="PBP2_NikA_DppA_OppA_like_13"/>
    <property type="match status" value="1"/>
</dbReference>
<feature type="chain" id="PRO_5030533339" evidence="3">
    <location>
        <begin position="28"/>
        <end position="532"/>
    </location>
</feature>
<dbReference type="PANTHER" id="PTHR30290:SF38">
    <property type="entry name" value="D,D-DIPEPTIDE-BINDING PERIPLASMIC PROTEIN DDPA-RELATED"/>
    <property type="match status" value="1"/>
</dbReference>
<dbReference type="Pfam" id="PF00496">
    <property type="entry name" value="SBP_bac_5"/>
    <property type="match status" value="1"/>
</dbReference>
<dbReference type="GO" id="GO:1904680">
    <property type="term" value="F:peptide transmembrane transporter activity"/>
    <property type="evidence" value="ECO:0007669"/>
    <property type="project" value="TreeGrafter"/>
</dbReference>